<proteinExistence type="predicted"/>
<dbReference type="GO" id="GO:0000981">
    <property type="term" value="F:DNA-binding transcription factor activity, RNA polymerase II-specific"/>
    <property type="evidence" value="ECO:0007669"/>
    <property type="project" value="TreeGrafter"/>
</dbReference>
<dbReference type="InterPro" id="IPR007219">
    <property type="entry name" value="XnlR_reg_dom"/>
</dbReference>
<dbReference type="Proteomes" id="UP001295740">
    <property type="component" value="Unassembled WGS sequence"/>
</dbReference>
<name>A0AAI8YHI2_9PEZI</name>
<feature type="region of interest" description="Disordered" evidence="4">
    <location>
        <begin position="32"/>
        <end position="71"/>
    </location>
</feature>
<comment type="caution">
    <text evidence="6">The sequence shown here is derived from an EMBL/GenBank/DDBJ whole genome shotgun (WGS) entry which is preliminary data.</text>
</comment>
<accession>A0AAI8YHI2</accession>
<dbReference type="CDD" id="cd12148">
    <property type="entry name" value="fungal_TF_MHR"/>
    <property type="match status" value="1"/>
</dbReference>
<evidence type="ECO:0000256" key="2">
    <source>
        <dbReference type="ARBA" id="ARBA00023163"/>
    </source>
</evidence>
<dbReference type="InterPro" id="IPR051127">
    <property type="entry name" value="Fungal_SecMet_Regulators"/>
</dbReference>
<evidence type="ECO:0000256" key="3">
    <source>
        <dbReference type="ARBA" id="ARBA00023242"/>
    </source>
</evidence>
<evidence type="ECO:0000313" key="6">
    <source>
        <dbReference type="EMBL" id="CAJ2504817.1"/>
    </source>
</evidence>
<dbReference type="Pfam" id="PF04082">
    <property type="entry name" value="Fungal_trans"/>
    <property type="match status" value="1"/>
</dbReference>
<reference evidence="6" key="1">
    <citation type="submission" date="2023-10" db="EMBL/GenBank/DDBJ databases">
        <authorList>
            <person name="Hackl T."/>
        </authorList>
    </citation>
    <scope>NUCLEOTIDE SEQUENCE</scope>
</reference>
<dbReference type="GO" id="GO:0006351">
    <property type="term" value="P:DNA-templated transcription"/>
    <property type="evidence" value="ECO:0007669"/>
    <property type="project" value="InterPro"/>
</dbReference>
<keyword evidence="1" id="KW-0805">Transcription regulation</keyword>
<evidence type="ECO:0000259" key="5">
    <source>
        <dbReference type="SMART" id="SM00906"/>
    </source>
</evidence>
<dbReference type="GO" id="GO:0000435">
    <property type="term" value="P:positive regulation of transcription from RNA polymerase II promoter by galactose"/>
    <property type="evidence" value="ECO:0007669"/>
    <property type="project" value="TreeGrafter"/>
</dbReference>
<keyword evidence="3" id="KW-0539">Nucleus</keyword>
<dbReference type="SMART" id="SM00906">
    <property type="entry name" value="Fungal_trans"/>
    <property type="match status" value="1"/>
</dbReference>
<dbReference type="GO" id="GO:0000978">
    <property type="term" value="F:RNA polymerase II cis-regulatory region sequence-specific DNA binding"/>
    <property type="evidence" value="ECO:0007669"/>
    <property type="project" value="TreeGrafter"/>
</dbReference>
<dbReference type="PANTHER" id="PTHR47424:SF12">
    <property type="entry name" value="TRANSCRIPTION FACTOR ASQA"/>
    <property type="match status" value="1"/>
</dbReference>
<feature type="domain" description="Xylanolytic transcriptional activator regulatory" evidence="5">
    <location>
        <begin position="289"/>
        <end position="361"/>
    </location>
</feature>
<evidence type="ECO:0000256" key="4">
    <source>
        <dbReference type="SAM" id="MobiDB-lite"/>
    </source>
</evidence>
<dbReference type="GO" id="GO:0008270">
    <property type="term" value="F:zinc ion binding"/>
    <property type="evidence" value="ECO:0007669"/>
    <property type="project" value="InterPro"/>
</dbReference>
<dbReference type="AlphaFoldDB" id="A0AAI8YHI2"/>
<evidence type="ECO:0000256" key="1">
    <source>
        <dbReference type="ARBA" id="ARBA00023015"/>
    </source>
</evidence>
<dbReference type="EMBL" id="CAUWAG010000007">
    <property type="protein sequence ID" value="CAJ2504817.1"/>
    <property type="molecule type" value="Genomic_DNA"/>
</dbReference>
<keyword evidence="2" id="KW-0804">Transcription</keyword>
<keyword evidence="7" id="KW-1185">Reference proteome</keyword>
<gene>
    <name evidence="6" type="ORF">KHLLAP_LOCUS5285</name>
</gene>
<dbReference type="GO" id="GO:0005634">
    <property type="term" value="C:nucleus"/>
    <property type="evidence" value="ECO:0007669"/>
    <property type="project" value="TreeGrafter"/>
</dbReference>
<organism evidence="6 7">
    <name type="scientific">Anthostomella pinea</name>
    <dbReference type="NCBI Taxonomy" id="933095"/>
    <lineage>
        <taxon>Eukaryota</taxon>
        <taxon>Fungi</taxon>
        <taxon>Dikarya</taxon>
        <taxon>Ascomycota</taxon>
        <taxon>Pezizomycotina</taxon>
        <taxon>Sordariomycetes</taxon>
        <taxon>Xylariomycetidae</taxon>
        <taxon>Xylariales</taxon>
        <taxon>Xylariaceae</taxon>
        <taxon>Anthostomella</taxon>
    </lineage>
</organism>
<protein>
    <submittedName>
        <fullName evidence="6">Uu.00g122110.m01.CDS01</fullName>
    </submittedName>
</protein>
<feature type="compositionally biased region" description="Polar residues" evidence="4">
    <location>
        <begin position="54"/>
        <end position="65"/>
    </location>
</feature>
<dbReference type="PANTHER" id="PTHR47424">
    <property type="entry name" value="REGULATORY PROTEIN GAL4"/>
    <property type="match status" value="1"/>
</dbReference>
<evidence type="ECO:0000313" key="7">
    <source>
        <dbReference type="Proteomes" id="UP001295740"/>
    </source>
</evidence>
<sequence>MSRPIIAATETSIPLSEIDRLKQKVKGLEEQLETERTSLKSVSSDRLPQAELTPPTSLDSPSVTDVSVPRDPARSRVWEGVYASTAQSPQKTWYGPSSAYYFISRMNAYLASVFQQLHPDDHIQLKSVAKSFATPDWTPIADENKADVKDTNLPTSTEDYLTPSQEEYFLDLFWQSYHTSLVILNEAEFKVHYKSLLAKPGKPRKSSALVDIVIAVSMQVGMAIIQRNSSRTLNSADVGQDDPSIAGRFYYRRCQRLLNSEQENPTIMTVQCHMLSAIYLCCASFQNMSHSALSLAVRTAHMLGLHTEPADDLPFSQKEMHRRLWWTLYTFESKTCMKLGRPFYADLYSTSCSLPADDNTVASLAGSDFAPLDENATWLTYTLHNTHLLLAARGVHMALYDKYPEIYNGSKGRVIYDDPIALECYAGFLASEIKRLDTWVRSVPNALKTKRIGGGVSLSTDHQPLAVEQFAPIWLQRQRLILELLYHNLAMNLYRPFISFPSLSFDPSPLGSMTRSHATSSVEHGMTLTRIMHQVLSESDALLTGWHEAFQWQWNAALTLAGYLFAHPDSAGTSVAVRQAIDLAVAAFEIFGRSFGAANSAAMVMRDLAAKIDFLADISRNSEAQPPALENPPVDIVSGGPFPEAGALVPPNENDAISMQNMLADSMDMAFSVDTSSNLDMLWPSIGNTSGEWWYDFNNNQGPRLDMIDESFA</sequence>